<sequence length="151" mass="16833">MESYLPAIPSEAPPSSAHSEAPRHSSFSPEFGLPFYTRGTNTYYGTPRTLLAAQFPAQETFSERAATSTSTERELEHEHEDLEPNFTIIPRDEHSELSIDFKDDQDLHSIAIAISKKGHREPNENDTIHPSSQVQDGCILFAKLSMAPGMF</sequence>
<proteinExistence type="predicted"/>
<dbReference type="GeneID" id="91105252"/>
<dbReference type="EMBL" id="CP144090">
    <property type="protein sequence ID" value="WWD08340.1"/>
    <property type="molecule type" value="Genomic_DNA"/>
</dbReference>
<dbReference type="AlphaFoldDB" id="A0AAX4KS17"/>
<protein>
    <submittedName>
        <fullName evidence="2">Uncharacterized protein</fullName>
    </submittedName>
</protein>
<feature type="region of interest" description="Disordered" evidence="1">
    <location>
        <begin position="1"/>
        <end position="31"/>
    </location>
</feature>
<evidence type="ECO:0000313" key="3">
    <source>
        <dbReference type="Proteomes" id="UP001358614"/>
    </source>
</evidence>
<feature type="compositionally biased region" description="Basic and acidic residues" evidence="1">
    <location>
        <begin position="71"/>
        <end position="82"/>
    </location>
</feature>
<dbReference type="RefSeq" id="XP_066086307.1">
    <property type="nucleotide sequence ID" value="XM_066230210.1"/>
</dbReference>
<evidence type="ECO:0000256" key="1">
    <source>
        <dbReference type="SAM" id="MobiDB-lite"/>
    </source>
</evidence>
<dbReference type="Proteomes" id="UP001358614">
    <property type="component" value="Chromosome 2"/>
</dbReference>
<reference evidence="2 3" key="1">
    <citation type="submission" date="2024-01" db="EMBL/GenBank/DDBJ databases">
        <title>Comparative genomics of Cryptococcus and Kwoniella reveals pathogenesis evolution and contrasting modes of karyotype evolution via chromosome fusion or intercentromeric recombination.</title>
        <authorList>
            <person name="Coelho M.A."/>
            <person name="David-Palma M."/>
            <person name="Shea T."/>
            <person name="Bowers K."/>
            <person name="McGinley-Smith S."/>
            <person name="Mohammad A.W."/>
            <person name="Gnirke A."/>
            <person name="Yurkov A.M."/>
            <person name="Nowrousian M."/>
            <person name="Sun S."/>
            <person name="Cuomo C.A."/>
            <person name="Heitman J."/>
        </authorList>
    </citation>
    <scope>NUCLEOTIDE SEQUENCE [LARGE SCALE GENOMIC DNA]</scope>
    <source>
        <strain evidence="2 3">PYCC6329</strain>
    </source>
</reference>
<feature type="compositionally biased region" description="Polar residues" evidence="1">
    <location>
        <begin position="60"/>
        <end position="70"/>
    </location>
</feature>
<feature type="region of interest" description="Disordered" evidence="1">
    <location>
        <begin position="60"/>
        <end position="84"/>
    </location>
</feature>
<organism evidence="2 3">
    <name type="scientific">Kwoniella europaea PYCC6329</name>
    <dbReference type="NCBI Taxonomy" id="1423913"/>
    <lineage>
        <taxon>Eukaryota</taxon>
        <taxon>Fungi</taxon>
        <taxon>Dikarya</taxon>
        <taxon>Basidiomycota</taxon>
        <taxon>Agaricomycotina</taxon>
        <taxon>Tremellomycetes</taxon>
        <taxon>Tremellales</taxon>
        <taxon>Cryptococcaceae</taxon>
        <taxon>Kwoniella</taxon>
    </lineage>
</organism>
<name>A0AAX4KS17_9TREE</name>
<gene>
    <name evidence="2" type="ORF">V865_006451</name>
</gene>
<accession>A0AAX4KS17</accession>
<dbReference type="KEGG" id="ker:91105252"/>
<feature type="compositionally biased region" description="Low complexity" evidence="1">
    <location>
        <begin position="1"/>
        <end position="19"/>
    </location>
</feature>
<evidence type="ECO:0000313" key="2">
    <source>
        <dbReference type="EMBL" id="WWD08340.1"/>
    </source>
</evidence>
<keyword evidence="3" id="KW-1185">Reference proteome</keyword>